<dbReference type="InterPro" id="IPR036390">
    <property type="entry name" value="WH_DNA-bd_sf"/>
</dbReference>
<sequence length="194" mass="22017">MSKGRSFRQEVVRDLLPPNACLTIDELASALPEYSRRDIVKATVKLISRGLLERVERGCYQLTPKGIESRDANEALTSGPNEPLTAKTRTKKGSTLRRRVWRVMAVKQKFTIDDLLSVSTRGEEKNARNNVQKYLRCLCKAGYLRELRRTPGEAITSNGFKRYQLIRHTGPLAPVLRQGGVYDSNTGEFHERNQ</sequence>
<protein>
    <submittedName>
        <fullName evidence="2">Uncharacterized protein</fullName>
    </submittedName>
</protein>
<accession>A0A367XHQ9</accession>
<name>A0A367XHQ9_9PROT</name>
<evidence type="ECO:0000256" key="1">
    <source>
        <dbReference type="SAM" id="MobiDB-lite"/>
    </source>
</evidence>
<dbReference type="AlphaFoldDB" id="A0A367XHQ9"/>
<evidence type="ECO:0000313" key="3">
    <source>
        <dbReference type="Proteomes" id="UP000252266"/>
    </source>
</evidence>
<feature type="region of interest" description="Disordered" evidence="1">
    <location>
        <begin position="71"/>
        <end position="91"/>
    </location>
</feature>
<dbReference type="RefSeq" id="WP_062961164.1">
    <property type="nucleotide sequence ID" value="NZ_JPWJ01000001.1"/>
</dbReference>
<proteinExistence type="predicted"/>
<comment type="caution">
    <text evidence="2">The sequence shown here is derived from an EMBL/GenBank/DDBJ whole genome shotgun (WGS) entry which is preliminary data.</text>
</comment>
<evidence type="ECO:0000313" key="2">
    <source>
        <dbReference type="EMBL" id="RCK53178.1"/>
    </source>
</evidence>
<reference evidence="2 3" key="1">
    <citation type="submission" date="2014-07" db="EMBL/GenBank/DDBJ databases">
        <title>Draft genome sequence of Thalassospira xiamenensis IB13.</title>
        <authorList>
            <person name="Lai Q."/>
            <person name="Shao Z."/>
        </authorList>
    </citation>
    <scope>NUCLEOTIDE SEQUENCE [LARGE SCALE GENOMIC DNA]</scope>
    <source>
        <strain evidence="2 3">IB13</strain>
    </source>
</reference>
<dbReference type="Proteomes" id="UP000252266">
    <property type="component" value="Unassembled WGS sequence"/>
</dbReference>
<dbReference type="EMBL" id="JPWJ01000001">
    <property type="protein sequence ID" value="RCK53178.1"/>
    <property type="molecule type" value="Genomic_DNA"/>
</dbReference>
<gene>
    <name evidence="2" type="ORF">TH44_02985</name>
</gene>
<dbReference type="SUPFAM" id="SSF46785">
    <property type="entry name" value="Winged helix' DNA-binding domain"/>
    <property type="match status" value="1"/>
</dbReference>
<organism evidence="2 3">
    <name type="scientific">Thalassospira xiamenensis</name>
    <dbReference type="NCBI Taxonomy" id="220697"/>
    <lineage>
        <taxon>Bacteria</taxon>
        <taxon>Pseudomonadati</taxon>
        <taxon>Pseudomonadota</taxon>
        <taxon>Alphaproteobacteria</taxon>
        <taxon>Rhodospirillales</taxon>
        <taxon>Thalassospiraceae</taxon>
        <taxon>Thalassospira</taxon>
    </lineage>
</organism>